<gene>
    <name evidence="2" type="ORF">OW763_13385</name>
</gene>
<reference evidence="2" key="1">
    <citation type="submission" date="2022-12" db="EMBL/GenBank/DDBJ databases">
        <authorList>
            <person name="Wang J."/>
        </authorList>
    </citation>
    <scope>NUCLEOTIDE SEQUENCE</scope>
    <source>
        <strain evidence="2">HY-45-18</strain>
    </source>
</reference>
<dbReference type="RefSeq" id="WP_268041647.1">
    <property type="nucleotide sequence ID" value="NZ_JAPQER010000006.1"/>
</dbReference>
<comment type="caution">
    <text evidence="2">The sequence shown here is derived from an EMBL/GenBank/DDBJ whole genome shotgun (WGS) entry which is preliminary data.</text>
</comment>
<evidence type="ECO:0000313" key="2">
    <source>
        <dbReference type="EMBL" id="MCY6485327.1"/>
    </source>
</evidence>
<sequence length="44" mass="5132">MYISDENRCIILGIIATIAFACMDMLEKYDSKTYKRKVIEEAKI</sequence>
<name>A0ABT4D246_9CLOT</name>
<keyword evidence="1" id="KW-0472">Membrane</keyword>
<keyword evidence="1" id="KW-1133">Transmembrane helix</keyword>
<dbReference type="Proteomes" id="UP001078443">
    <property type="component" value="Unassembled WGS sequence"/>
</dbReference>
<keyword evidence="3" id="KW-1185">Reference proteome</keyword>
<protein>
    <submittedName>
        <fullName evidence="2">Uncharacterized protein</fullName>
    </submittedName>
</protein>
<accession>A0ABT4D246</accession>
<evidence type="ECO:0000313" key="3">
    <source>
        <dbReference type="Proteomes" id="UP001078443"/>
    </source>
</evidence>
<proteinExistence type="predicted"/>
<feature type="transmembrane region" description="Helical" evidence="1">
    <location>
        <begin position="9"/>
        <end position="26"/>
    </location>
</feature>
<evidence type="ECO:0000256" key="1">
    <source>
        <dbReference type="SAM" id="Phobius"/>
    </source>
</evidence>
<dbReference type="EMBL" id="JAPQER010000006">
    <property type="protein sequence ID" value="MCY6485327.1"/>
    <property type="molecule type" value="Genomic_DNA"/>
</dbReference>
<organism evidence="2 3">
    <name type="scientific">Clostridium aestuarii</name>
    <dbReference type="NCBI Taxonomy" id="338193"/>
    <lineage>
        <taxon>Bacteria</taxon>
        <taxon>Bacillati</taxon>
        <taxon>Bacillota</taxon>
        <taxon>Clostridia</taxon>
        <taxon>Eubacteriales</taxon>
        <taxon>Clostridiaceae</taxon>
        <taxon>Clostridium</taxon>
    </lineage>
</organism>
<keyword evidence="1" id="KW-0812">Transmembrane</keyword>